<keyword evidence="3" id="KW-1185">Reference proteome</keyword>
<dbReference type="Proteomes" id="UP000585474">
    <property type="component" value="Unassembled WGS sequence"/>
</dbReference>
<keyword evidence="1" id="KW-1133">Transmembrane helix</keyword>
<feature type="transmembrane region" description="Helical" evidence="1">
    <location>
        <begin position="21"/>
        <end position="38"/>
    </location>
</feature>
<dbReference type="EMBL" id="BJWL01000026">
    <property type="protein sequence ID" value="GFZ16876.1"/>
    <property type="molecule type" value="Genomic_DNA"/>
</dbReference>
<evidence type="ECO:0000313" key="2">
    <source>
        <dbReference type="EMBL" id="GFZ16876.1"/>
    </source>
</evidence>
<name>A0A7J0H1C3_9ERIC</name>
<comment type="caution">
    <text evidence="2">The sequence shown here is derived from an EMBL/GenBank/DDBJ whole genome shotgun (WGS) entry which is preliminary data.</text>
</comment>
<proteinExistence type="predicted"/>
<gene>
    <name evidence="2" type="ORF">Acr_26g0001460</name>
</gene>
<keyword evidence="1" id="KW-0812">Transmembrane</keyword>
<evidence type="ECO:0000313" key="3">
    <source>
        <dbReference type="Proteomes" id="UP000585474"/>
    </source>
</evidence>
<accession>A0A7J0H1C3</accession>
<organism evidence="2 3">
    <name type="scientific">Actinidia rufa</name>
    <dbReference type="NCBI Taxonomy" id="165716"/>
    <lineage>
        <taxon>Eukaryota</taxon>
        <taxon>Viridiplantae</taxon>
        <taxon>Streptophyta</taxon>
        <taxon>Embryophyta</taxon>
        <taxon>Tracheophyta</taxon>
        <taxon>Spermatophyta</taxon>
        <taxon>Magnoliopsida</taxon>
        <taxon>eudicotyledons</taxon>
        <taxon>Gunneridae</taxon>
        <taxon>Pentapetalae</taxon>
        <taxon>asterids</taxon>
        <taxon>Ericales</taxon>
        <taxon>Actinidiaceae</taxon>
        <taxon>Actinidia</taxon>
    </lineage>
</organism>
<feature type="transmembrane region" description="Helical" evidence="1">
    <location>
        <begin position="50"/>
        <end position="71"/>
    </location>
</feature>
<keyword evidence="1" id="KW-0472">Membrane</keyword>
<evidence type="ECO:0000256" key="1">
    <source>
        <dbReference type="SAM" id="Phobius"/>
    </source>
</evidence>
<reference evidence="2 3" key="1">
    <citation type="submission" date="2019-07" db="EMBL/GenBank/DDBJ databases">
        <title>De Novo Assembly of kiwifruit Actinidia rufa.</title>
        <authorList>
            <person name="Sugita-Konishi S."/>
            <person name="Sato K."/>
            <person name="Mori E."/>
            <person name="Abe Y."/>
            <person name="Kisaki G."/>
            <person name="Hamano K."/>
            <person name="Suezawa K."/>
            <person name="Otani M."/>
            <person name="Fukuda T."/>
            <person name="Manabe T."/>
            <person name="Gomi K."/>
            <person name="Tabuchi M."/>
            <person name="Akimitsu K."/>
            <person name="Kataoka I."/>
        </authorList>
    </citation>
    <scope>NUCLEOTIDE SEQUENCE [LARGE SCALE GENOMIC DNA]</scope>
    <source>
        <strain evidence="3">cv. Fuchu</strain>
    </source>
</reference>
<protein>
    <submittedName>
        <fullName evidence="2">Uncharacterized protein</fullName>
    </submittedName>
</protein>
<dbReference type="AlphaFoldDB" id="A0A7J0H1C3"/>
<sequence>MAEISNQNVIVFLREGISADYGAIGFLIVVVAAIAVLYRTDGGKKHLYSLPLLGVSFFAFAVLFALYMALLHWERIRWRDRILHRGFLFYSQTSSTTPERFETCGFFYRRAINTTVVKFSLGLWTGIVLACCIETVHLRNEFEQRVTIPAVAIEMRSDEDVELGIHIL</sequence>